<keyword evidence="5" id="KW-0472">Membrane</keyword>
<feature type="domain" description="CNA-B" evidence="6">
    <location>
        <begin position="1129"/>
        <end position="1215"/>
    </location>
</feature>
<evidence type="ECO:0000256" key="4">
    <source>
        <dbReference type="SAM" id="MobiDB-lite"/>
    </source>
</evidence>
<keyword evidence="5" id="KW-0812">Transmembrane</keyword>
<evidence type="ECO:0000256" key="3">
    <source>
        <dbReference type="ARBA" id="ARBA00022729"/>
    </source>
</evidence>
<dbReference type="InterPro" id="IPR033764">
    <property type="entry name" value="Sdr_B"/>
</dbReference>
<feature type="domain" description="CNA-B" evidence="6">
    <location>
        <begin position="848"/>
        <end position="933"/>
    </location>
</feature>
<organism evidence="8">
    <name type="scientific">Eubacterium limosum</name>
    <dbReference type="NCBI Taxonomy" id="1736"/>
    <lineage>
        <taxon>Bacteria</taxon>
        <taxon>Bacillati</taxon>
        <taxon>Bacillota</taxon>
        <taxon>Clostridia</taxon>
        <taxon>Eubacteriales</taxon>
        <taxon>Eubacteriaceae</taxon>
        <taxon>Eubacterium</taxon>
    </lineage>
</organism>
<evidence type="ECO:0000313" key="8">
    <source>
        <dbReference type="EMBL" id="VYT76534.1"/>
    </source>
</evidence>
<evidence type="ECO:0000256" key="2">
    <source>
        <dbReference type="ARBA" id="ARBA00022525"/>
    </source>
</evidence>
<proteinExistence type="predicted"/>
<dbReference type="GO" id="GO:0005576">
    <property type="term" value="C:extracellular region"/>
    <property type="evidence" value="ECO:0007669"/>
    <property type="project" value="UniProtKB-SubCell"/>
</dbReference>
<dbReference type="SUPFAM" id="SSF49478">
    <property type="entry name" value="Cna protein B-type domain"/>
    <property type="match status" value="8"/>
</dbReference>
<dbReference type="EMBL" id="CACRTR010000003">
    <property type="protein sequence ID" value="VYT76534.1"/>
    <property type="molecule type" value="Genomic_DNA"/>
</dbReference>
<feature type="domain" description="SD-repeat containing protein B" evidence="7">
    <location>
        <begin position="549"/>
        <end position="634"/>
    </location>
</feature>
<name>A0A6N2ZB51_EUBLI</name>
<evidence type="ECO:0000256" key="5">
    <source>
        <dbReference type="SAM" id="Phobius"/>
    </source>
</evidence>
<dbReference type="InterPro" id="IPR013783">
    <property type="entry name" value="Ig-like_fold"/>
</dbReference>
<feature type="domain" description="CNA-B" evidence="6">
    <location>
        <begin position="1323"/>
        <end position="1405"/>
    </location>
</feature>
<keyword evidence="3" id="KW-0732">Signal</keyword>
<feature type="domain" description="CNA-B" evidence="6">
    <location>
        <begin position="941"/>
        <end position="1032"/>
    </location>
</feature>
<gene>
    <name evidence="8" type="primary">cna</name>
    <name evidence="8" type="ORF">ELLFYP34_01864</name>
</gene>
<feature type="transmembrane region" description="Helical" evidence="5">
    <location>
        <begin position="1570"/>
        <end position="1588"/>
    </location>
</feature>
<dbReference type="CDD" id="cd00222">
    <property type="entry name" value="CollagenBindB"/>
    <property type="match status" value="8"/>
</dbReference>
<dbReference type="Gene3D" id="2.60.40.10">
    <property type="entry name" value="Immunoglobulins"/>
    <property type="match status" value="2"/>
</dbReference>
<comment type="subcellular location">
    <subcellularLocation>
        <location evidence="1">Secreted</location>
    </subcellularLocation>
</comment>
<dbReference type="SUPFAM" id="SSF117074">
    <property type="entry name" value="Hypothetical protein PA1324"/>
    <property type="match status" value="2"/>
</dbReference>
<protein>
    <submittedName>
        <fullName evidence="8">Collagen adhesin</fullName>
    </submittedName>
</protein>
<keyword evidence="8" id="KW-0176">Collagen</keyword>
<feature type="domain" description="SD-repeat containing protein B" evidence="7">
    <location>
        <begin position="1421"/>
        <end position="1506"/>
    </location>
</feature>
<feature type="domain" description="CNA-B" evidence="6">
    <location>
        <begin position="1224"/>
        <end position="1313"/>
    </location>
</feature>
<evidence type="ECO:0000259" key="7">
    <source>
        <dbReference type="Pfam" id="PF17210"/>
    </source>
</evidence>
<evidence type="ECO:0000256" key="1">
    <source>
        <dbReference type="ARBA" id="ARBA00004613"/>
    </source>
</evidence>
<feature type="compositionally biased region" description="Pro residues" evidence="4">
    <location>
        <begin position="1522"/>
        <end position="1540"/>
    </location>
</feature>
<keyword evidence="2" id="KW-0964">Secreted</keyword>
<dbReference type="Pfam" id="PF17210">
    <property type="entry name" value="SdrD_B"/>
    <property type="match status" value="2"/>
</dbReference>
<feature type="region of interest" description="Disordered" evidence="4">
    <location>
        <begin position="1517"/>
        <end position="1545"/>
    </location>
</feature>
<dbReference type="InterPro" id="IPR008454">
    <property type="entry name" value="Collagen-bd_Cna-like_B-typ_dom"/>
</dbReference>
<dbReference type="Pfam" id="PF05738">
    <property type="entry name" value="Cna_B"/>
    <property type="match status" value="8"/>
</dbReference>
<keyword evidence="5" id="KW-1133">Transmembrane helix</keyword>
<evidence type="ECO:0000259" key="6">
    <source>
        <dbReference type="Pfam" id="PF05738"/>
    </source>
</evidence>
<feature type="domain" description="CNA-B" evidence="6">
    <location>
        <begin position="665"/>
        <end position="752"/>
    </location>
</feature>
<feature type="domain" description="CNA-B" evidence="6">
    <location>
        <begin position="760"/>
        <end position="840"/>
    </location>
</feature>
<dbReference type="Gene3D" id="2.60.40.1140">
    <property type="entry name" value="Collagen-binding surface protein Cna, B-type domain"/>
    <property type="match status" value="8"/>
</dbReference>
<feature type="domain" description="CNA-B" evidence="6">
    <location>
        <begin position="1041"/>
        <end position="1122"/>
    </location>
</feature>
<sequence>MKTHRLPILRTFLFAVLLLLAGLLFWSAPVRAEGSRELAAEGGDRPYTEWYDHKDAGVLRHQIVKVYAKAGETLYFGSSVTDNVNKQDIVMRYTGADDSGYEPFTIAPGQQGMELVYDTNTGDNAGYLMNRDQEKAGPDIAGTGKGYKPLVFKVTETGNYEFEFHARLDSGNRNNPRPLNVDSNDAWKASGQGDSTVAAWDVTVAKADGTQVPGRVFTHFLTLNMGNNGRSLESKVRVLTLDGFQYCVDMNGMDPFGFIFFANNRGLVVDDTNNSYYHSFYSDNPGQGVDINTLINHDPSLQLNSPIVPDNGLDINDRIFFNTPDTELLESLGMAQEPDTSGTVSGFKFTGFKEGFGYVGEGGTFTFNAQNISSYELKIDLRSYQEKQADGSYKTVDHGIVTIGNACVDGLNSVSWDGRDADGNVLPAGRCDLTQVTLQARGGEVHLPFLDVENNPGGIIVERCNGGGTDAERHTIDYNNTTVPALNGPDADQSAGVDSTGGAMKFSGNKGNRTILDVWAYYKIGDPGSLSTSLELIPRTDDTNGEIRGLVFYDSNKDGIYAKIDQDYPLPNVTVELLGPDGKTLIATTTTDISGSYVFTNVPFSEDAYRAQVVSPYPGMNACTTKDKTDATKTNELQLDTVDPATPNVTNTDVGYYVPPETISIPVQKLWNDVDDTSARPGEIVVRLLKNDKPTLESLTLNAGNGWRGSFDNLLKFENGKAIQYTIAEVTVDGYTSQTQGDMTSGYTLVNTRVGKTSLSGTKTWKDGGSARPEVTLTLKAGGTPVAGAVPSWDKTGDVWTWSFGNLDKFDGSGRLITYTVEEAVPDGYKAEYDGNNITNIRFGTTEVTGQKTWQDGGQNNSQRPNITLTLKADGEVVKDAVPFWTYGGSTWSYTFENLLKYNKEGQLITYTVEEAPMDGYTTTMNGNDITNTRTGVTSLEGKKIWQDDNNADGTRPAEVTVQLMQSIDHGAPVPVDGKTAVTDEAAGWSYSFTGLPAYDSQGRGIIYTVAEKGINADDYATSYDGTDIINTHPAKPTIEVAGAKTWEDNNDAEGLRPDSITVYLMKDGVEAASQTVTGPDWQYRFEGLDPGTGDNPVRYTVKEAPVDHYTTRYDGTDIINTRIPTITVSGTKTWKDGHSANRPYLDLILMANGVEQPDKTPEWSKQDGDVWTYEYRSLDKFDAEGKTITYTVTEAVPAGYGGYQDPENPFNFTNIRDEVTSLHGRKTWSDKNNQDGMRPESVTVQLMQSIGGAAATPVEGQTRVMSAENDWTYNFERIPGYDQNGDAIVYTVKEIDLPDGYSADYNGSDIVNVHPAKEKIQISGTKTWGDDNDASGKRPGSVRVHLMANGVEIAAQTVYGPDWQYVFENLDKTGDDGSLVAYTVVEDPVPGYDTIYNGYNITNQCRDCSVPPEPSKLGSISGNVFYDDNWDKKWDHDTEAPVGNIVVTLYNEAGDKVGETFADSSGYYRFTDLEYGAYTVSVSDRGDGYVCTTENQQQKIILDAPEQEAADVGFAKKEPPVDPPVDPPVNPPVNPPTDPGTPDIVPPQSFEVPPQVPAASVNPNTGTRAAYAGVFGAVLLLAVTAVLRKVRRR</sequence>
<reference evidence="8" key="1">
    <citation type="submission" date="2019-11" db="EMBL/GenBank/DDBJ databases">
        <authorList>
            <person name="Feng L."/>
        </authorList>
    </citation>
    <scope>NUCLEOTIDE SEQUENCE</scope>
    <source>
        <strain evidence="8">ElimosumLFYP34</strain>
    </source>
</reference>
<accession>A0A6N2ZB51</accession>